<reference evidence="1" key="1">
    <citation type="submission" date="2013-11" db="EMBL/GenBank/DDBJ databases">
        <title>The Genome Sequence of Phytophthora parasitica CHvinca01.</title>
        <authorList>
            <consortium name="The Broad Institute Genomics Platform"/>
            <person name="Russ C."/>
            <person name="Tyler B."/>
            <person name="Panabieres F."/>
            <person name="Shan W."/>
            <person name="Tripathy S."/>
            <person name="Grunwald N."/>
            <person name="Machado M."/>
            <person name="Johnson C.S."/>
            <person name="Arredondo F."/>
            <person name="Hong C."/>
            <person name="Coffey M."/>
            <person name="Young S.K."/>
            <person name="Zeng Q."/>
            <person name="Gargeya S."/>
            <person name="Fitzgerald M."/>
            <person name="Abouelleil A."/>
            <person name="Alvarado L."/>
            <person name="Chapman S.B."/>
            <person name="Gainer-Dewar J."/>
            <person name="Goldberg J."/>
            <person name="Griggs A."/>
            <person name="Gujja S."/>
            <person name="Hansen M."/>
            <person name="Howarth C."/>
            <person name="Imamovic A."/>
            <person name="Ireland A."/>
            <person name="Larimer J."/>
            <person name="McCowan C."/>
            <person name="Murphy C."/>
            <person name="Pearson M."/>
            <person name="Poon T.W."/>
            <person name="Priest M."/>
            <person name="Roberts A."/>
            <person name="Saif S."/>
            <person name="Shea T."/>
            <person name="Sykes S."/>
            <person name="Wortman J."/>
            <person name="Nusbaum C."/>
            <person name="Birren B."/>
        </authorList>
    </citation>
    <scope>NUCLEOTIDE SEQUENCE [LARGE SCALE GENOMIC DNA]</scope>
    <source>
        <strain evidence="1">CHvinca01</strain>
    </source>
</reference>
<dbReference type="EMBL" id="KI678371">
    <property type="protein sequence ID" value="ETL99390.1"/>
    <property type="molecule type" value="Genomic_DNA"/>
</dbReference>
<dbReference type="PANTHER" id="PTHR46599:SF3">
    <property type="entry name" value="PIGGYBAC TRANSPOSABLE ELEMENT-DERIVED PROTEIN 4"/>
    <property type="match status" value="1"/>
</dbReference>
<accession>W2LRV5</accession>
<evidence type="ECO:0000313" key="1">
    <source>
        <dbReference type="EMBL" id="ETL99390.1"/>
    </source>
</evidence>
<evidence type="ECO:0008006" key="2">
    <source>
        <dbReference type="Google" id="ProtNLM"/>
    </source>
</evidence>
<organism evidence="1">
    <name type="scientific">Phytophthora nicotianae</name>
    <name type="common">Potato buckeye rot agent</name>
    <name type="synonym">Phytophthora parasitica</name>
    <dbReference type="NCBI Taxonomy" id="4792"/>
    <lineage>
        <taxon>Eukaryota</taxon>
        <taxon>Sar</taxon>
        <taxon>Stramenopiles</taxon>
        <taxon>Oomycota</taxon>
        <taxon>Peronosporomycetes</taxon>
        <taxon>Peronosporales</taxon>
        <taxon>Peronosporaceae</taxon>
        <taxon>Phytophthora</taxon>
    </lineage>
</organism>
<dbReference type="VEuPathDB" id="FungiDB:PPTG_22312"/>
<dbReference type="AlphaFoldDB" id="W2LRV5"/>
<dbReference type="Proteomes" id="UP000054423">
    <property type="component" value="Unassembled WGS sequence"/>
</dbReference>
<name>W2LRV5_PHYNI</name>
<protein>
    <recommendedName>
        <fullName evidence="2">PiggyBac transposable element-derived protein domain-containing protein</fullName>
    </recommendedName>
</protein>
<sequence length="278" mass="31815">MPLQFAPCTGYVVFKDKKVVIFYTNDLADTPTLRFQGPDNEEAIRVLHGLQPLNRWIGNEMMHRSVLKVPSSIVAFKIYMNSLDRVGQKLSTNRSQRKEKRLSMTMFTCALDLCVLNAYGLFCCLECQSGMTMREFKRRVVEELTSRERSRREKKRSGEIPAAVSSPRVIVNATSDHHITTNKRGRDLECRLCRELGLQVKVRYGCTGCKEGFYVDFFTAYYARDALNKDDPDMLKVQETLAEKSIGQPVHKTRVRSNNSITPLPELKLHCHRRSGSA</sequence>
<gene>
    <name evidence="1" type="ORF">L917_03761</name>
</gene>
<proteinExistence type="predicted"/>
<dbReference type="PANTHER" id="PTHR46599">
    <property type="entry name" value="PIGGYBAC TRANSPOSABLE ELEMENT-DERIVED PROTEIN 4"/>
    <property type="match status" value="1"/>
</dbReference>